<dbReference type="EMBL" id="HACA01022506">
    <property type="protein sequence ID" value="CDW39867.1"/>
    <property type="molecule type" value="Transcribed_RNA"/>
</dbReference>
<evidence type="ECO:0000313" key="1">
    <source>
        <dbReference type="EMBL" id="CDW39867.1"/>
    </source>
</evidence>
<organism evidence="1">
    <name type="scientific">Lepeophtheirus salmonis</name>
    <name type="common">Salmon louse</name>
    <name type="synonym">Caligus salmonis</name>
    <dbReference type="NCBI Taxonomy" id="72036"/>
    <lineage>
        <taxon>Eukaryota</taxon>
        <taxon>Metazoa</taxon>
        <taxon>Ecdysozoa</taxon>
        <taxon>Arthropoda</taxon>
        <taxon>Crustacea</taxon>
        <taxon>Multicrustacea</taxon>
        <taxon>Hexanauplia</taxon>
        <taxon>Copepoda</taxon>
        <taxon>Siphonostomatoida</taxon>
        <taxon>Caligidae</taxon>
        <taxon>Lepeophtheirus</taxon>
    </lineage>
</organism>
<accession>A0A0K2UPV8</accession>
<reference evidence="1" key="1">
    <citation type="submission" date="2014-05" db="EMBL/GenBank/DDBJ databases">
        <authorList>
            <person name="Chronopoulou M."/>
        </authorList>
    </citation>
    <scope>NUCLEOTIDE SEQUENCE</scope>
    <source>
        <tissue evidence="1">Whole organism</tissue>
    </source>
</reference>
<proteinExistence type="predicted"/>
<name>A0A0K2UPV8_LEPSM</name>
<dbReference type="AlphaFoldDB" id="A0A0K2UPV8"/>
<sequence>MPFKQRLTPVPVSLLAHALPVEIFEWRMVQAFVSTSINNMKSSGFTRGLERDMKSSWLLLSQNNLYVAVAVSAGAPSYKKTTVRSKKEFSAQGMRLIAR</sequence>
<protein>
    <submittedName>
        <fullName evidence="1">Uncharacterized protein</fullName>
    </submittedName>
</protein>